<evidence type="ECO:0000256" key="2">
    <source>
        <dbReference type="ARBA" id="ARBA00006175"/>
    </source>
</evidence>
<organism evidence="9">
    <name type="scientific">Zygnema circumcarinatum</name>
    <name type="common">Green alga</name>
    <dbReference type="NCBI Taxonomy" id="35869"/>
    <lineage>
        <taxon>Eukaryota</taxon>
        <taxon>Viridiplantae</taxon>
        <taxon>Streptophyta</taxon>
        <taxon>Zygnematophyceae</taxon>
        <taxon>Zygnematophycidae</taxon>
        <taxon>Zygnematales</taxon>
        <taxon>Zygnemataceae</taxon>
        <taxon>Zygnema</taxon>
    </lineage>
</organism>
<dbReference type="PRINTS" id="PR00783">
    <property type="entry name" value="MINTRINSICP"/>
</dbReference>
<dbReference type="Gene3D" id="1.20.1080.10">
    <property type="entry name" value="Glycerol uptake facilitator protein"/>
    <property type="match status" value="1"/>
</dbReference>
<dbReference type="AlphaFoldDB" id="A0A6M3SL83"/>
<keyword evidence="5 8" id="KW-1133">Transmembrane helix</keyword>
<keyword evidence="3 7" id="KW-0813">Transport</keyword>
<dbReference type="InterPro" id="IPR023271">
    <property type="entry name" value="Aquaporin-like"/>
</dbReference>
<keyword evidence="4 7" id="KW-0812">Transmembrane</keyword>
<feature type="transmembrane region" description="Helical" evidence="8">
    <location>
        <begin position="7"/>
        <end position="27"/>
    </location>
</feature>
<dbReference type="PANTHER" id="PTHR43829">
    <property type="entry name" value="AQUAPORIN OR AQUAGLYCEROPORIN RELATED"/>
    <property type="match status" value="1"/>
</dbReference>
<dbReference type="SUPFAM" id="SSF81338">
    <property type="entry name" value="Aquaporin-like"/>
    <property type="match status" value="2"/>
</dbReference>
<dbReference type="PANTHER" id="PTHR43829:SF9">
    <property type="entry name" value="AQUAPORIN-9"/>
    <property type="match status" value="1"/>
</dbReference>
<feature type="transmembrane region" description="Helical" evidence="8">
    <location>
        <begin position="84"/>
        <end position="102"/>
    </location>
</feature>
<dbReference type="GO" id="GO:0015254">
    <property type="term" value="F:glycerol channel activity"/>
    <property type="evidence" value="ECO:0007669"/>
    <property type="project" value="TreeGrafter"/>
</dbReference>
<protein>
    <submittedName>
        <fullName evidence="9">Major intrinsic family protein</fullName>
    </submittedName>
</protein>
<feature type="transmembrane region" description="Helical" evidence="8">
    <location>
        <begin position="108"/>
        <end position="127"/>
    </location>
</feature>
<comment type="similarity">
    <text evidence="2 7">Belongs to the MIP/aquaporin (TC 1.A.8) family.</text>
</comment>
<evidence type="ECO:0000256" key="5">
    <source>
        <dbReference type="ARBA" id="ARBA00022989"/>
    </source>
</evidence>
<feature type="transmembrane region" description="Helical" evidence="8">
    <location>
        <begin position="265"/>
        <end position="288"/>
    </location>
</feature>
<reference evidence="9" key="1">
    <citation type="submission" date="2020-01" db="EMBL/GenBank/DDBJ databases">
        <authorList>
            <person name="Feng X."/>
        </authorList>
    </citation>
    <scope>NUCLEOTIDE SEQUENCE</scope>
    <source>
        <strain evidence="9">02342</strain>
    </source>
</reference>
<dbReference type="Pfam" id="PF00230">
    <property type="entry name" value="MIP"/>
    <property type="match status" value="2"/>
</dbReference>
<dbReference type="InterPro" id="IPR050363">
    <property type="entry name" value="MIP/Aquaporin"/>
</dbReference>
<proteinExistence type="evidence at transcript level"/>
<evidence type="ECO:0000256" key="6">
    <source>
        <dbReference type="ARBA" id="ARBA00023136"/>
    </source>
</evidence>
<evidence type="ECO:0000256" key="8">
    <source>
        <dbReference type="SAM" id="Phobius"/>
    </source>
</evidence>
<sequence length="386" mass="41715">MASDYGKLFVAEFVGTFLLVLLGNGAICNTLLPGTKGHGFGFLGIAAGFAFGVFIPLQMVGHISEQRKDSSCGFRMLKGWENSYFNPAVSLGGAVIGHISWVKMLLCWAAEMSGAIVAGFLLFITYLPHFQDLELIGDDEKPDCLCCNSEDAKVAVLRHEIKGSSKRFASTKNLKSGKGKLVKPEKNANDVGPVKQLLERLNVLDPEKMEDHSKSMQKVVISSDIKDLKVKHLVDACGPNLGQSIEEHQEVKLVVFCTRPSTVHLFWLFSTWAEFFGTALLTFCAFAFGNTAKSSITDAATLHLYTRGLEPLLVGLLVGGLILALGGVTGPALNPARDLGPRIVHWLMPIPGKGSSEWWYAWVPVVGPMAGGVVGALLADQLKELT</sequence>
<feature type="transmembrane region" description="Helical" evidence="8">
    <location>
        <begin position="358"/>
        <end position="379"/>
    </location>
</feature>
<evidence type="ECO:0000256" key="1">
    <source>
        <dbReference type="ARBA" id="ARBA00004141"/>
    </source>
</evidence>
<dbReference type="GO" id="GO:0005886">
    <property type="term" value="C:plasma membrane"/>
    <property type="evidence" value="ECO:0007669"/>
    <property type="project" value="TreeGrafter"/>
</dbReference>
<evidence type="ECO:0000256" key="4">
    <source>
        <dbReference type="ARBA" id="ARBA00022692"/>
    </source>
</evidence>
<dbReference type="EMBL" id="MT010839">
    <property type="protein sequence ID" value="QJD39001.1"/>
    <property type="molecule type" value="mRNA"/>
</dbReference>
<evidence type="ECO:0000256" key="7">
    <source>
        <dbReference type="RuleBase" id="RU000477"/>
    </source>
</evidence>
<comment type="subcellular location">
    <subcellularLocation>
        <location evidence="1">Membrane</location>
        <topology evidence="1">Multi-pass membrane protein</topology>
    </subcellularLocation>
</comment>
<feature type="transmembrane region" description="Helical" evidence="8">
    <location>
        <begin position="39"/>
        <end position="63"/>
    </location>
</feature>
<keyword evidence="6 8" id="KW-0472">Membrane</keyword>
<accession>A0A6M3SL83</accession>
<evidence type="ECO:0000256" key="3">
    <source>
        <dbReference type="ARBA" id="ARBA00022448"/>
    </source>
</evidence>
<name>A0A6M3SL83_ZYGCR</name>
<evidence type="ECO:0000313" key="9">
    <source>
        <dbReference type="EMBL" id="QJD39001.1"/>
    </source>
</evidence>
<dbReference type="InterPro" id="IPR000425">
    <property type="entry name" value="MIP"/>
</dbReference>
<feature type="transmembrane region" description="Helical" evidence="8">
    <location>
        <begin position="312"/>
        <end position="333"/>
    </location>
</feature>
<dbReference type="GO" id="GO:0015250">
    <property type="term" value="F:water channel activity"/>
    <property type="evidence" value="ECO:0007669"/>
    <property type="project" value="TreeGrafter"/>
</dbReference>